<dbReference type="PROSITE" id="PS50902">
    <property type="entry name" value="FLAVODOXIN_LIKE"/>
    <property type="match status" value="1"/>
</dbReference>
<keyword evidence="6" id="KW-1185">Reference proteome</keyword>
<dbReference type="InterPro" id="IPR005625">
    <property type="entry name" value="PepSY-ass_TM"/>
</dbReference>
<dbReference type="InterPro" id="IPR017938">
    <property type="entry name" value="Riboflavin_synthase-like_b-brl"/>
</dbReference>
<evidence type="ECO:0000259" key="4">
    <source>
        <dbReference type="PROSITE" id="PS51384"/>
    </source>
</evidence>
<dbReference type="Pfam" id="PF03929">
    <property type="entry name" value="PepSY_TM"/>
    <property type="match status" value="1"/>
</dbReference>
<keyword evidence="2" id="KW-1133">Transmembrane helix</keyword>
<dbReference type="EMBL" id="BAAAGF010000001">
    <property type="protein sequence ID" value="GAA0736184.1"/>
    <property type="molecule type" value="Genomic_DNA"/>
</dbReference>
<keyword evidence="2" id="KW-0472">Membrane</keyword>
<dbReference type="PRINTS" id="PR00371">
    <property type="entry name" value="FPNCR"/>
</dbReference>
<protein>
    <recommendedName>
        <fullName evidence="7">Sulfite reductase (NADPH) flavoprotein alpha-component</fullName>
    </recommendedName>
</protein>
<dbReference type="InterPro" id="IPR039261">
    <property type="entry name" value="FNR_nucleotide-bd"/>
</dbReference>
<dbReference type="Gene3D" id="3.40.50.360">
    <property type="match status" value="1"/>
</dbReference>
<keyword evidence="2" id="KW-0812">Transmembrane</keyword>
<keyword evidence="1" id="KW-0285">Flavoprotein</keyword>
<dbReference type="SUPFAM" id="SSF52218">
    <property type="entry name" value="Flavoproteins"/>
    <property type="match status" value="1"/>
</dbReference>
<dbReference type="Gene3D" id="2.40.30.10">
    <property type="entry name" value="Translation factors"/>
    <property type="match status" value="1"/>
</dbReference>
<feature type="transmembrane region" description="Helical" evidence="2">
    <location>
        <begin position="12"/>
        <end position="33"/>
    </location>
</feature>
<dbReference type="SUPFAM" id="SSF63380">
    <property type="entry name" value="Riboflavin synthase domain-like"/>
    <property type="match status" value="1"/>
</dbReference>
<dbReference type="SUPFAM" id="SSF52343">
    <property type="entry name" value="Ferredoxin reductase-like, C-terminal NADP-linked domain"/>
    <property type="match status" value="1"/>
</dbReference>
<evidence type="ECO:0000256" key="2">
    <source>
        <dbReference type="SAM" id="Phobius"/>
    </source>
</evidence>
<evidence type="ECO:0000256" key="1">
    <source>
        <dbReference type="ARBA" id="ARBA00022630"/>
    </source>
</evidence>
<dbReference type="Pfam" id="PF00258">
    <property type="entry name" value="Flavodoxin_1"/>
    <property type="match status" value="1"/>
</dbReference>
<reference evidence="5 6" key="1">
    <citation type="journal article" date="2019" name="Int. J. Syst. Evol. Microbiol.">
        <title>The Global Catalogue of Microorganisms (GCM) 10K type strain sequencing project: providing services to taxonomists for standard genome sequencing and annotation.</title>
        <authorList>
            <consortium name="The Broad Institute Genomics Platform"/>
            <consortium name="The Broad Institute Genome Sequencing Center for Infectious Disease"/>
            <person name="Wu L."/>
            <person name="Ma J."/>
        </authorList>
    </citation>
    <scope>NUCLEOTIDE SEQUENCE [LARGE SCALE GENOMIC DNA]</scope>
    <source>
        <strain evidence="5 6">JCM 15976</strain>
    </source>
</reference>
<dbReference type="Pfam" id="PF00175">
    <property type="entry name" value="NAD_binding_1"/>
    <property type="match status" value="1"/>
</dbReference>
<dbReference type="InterPro" id="IPR001094">
    <property type="entry name" value="Flavdoxin-like"/>
</dbReference>
<gene>
    <name evidence="5" type="ORF">GCM10009431_01800</name>
</gene>
<feature type="domain" description="Flavodoxin-like" evidence="3">
    <location>
        <begin position="341"/>
        <end position="478"/>
    </location>
</feature>
<dbReference type="InterPro" id="IPR017927">
    <property type="entry name" value="FAD-bd_FR_type"/>
</dbReference>
<dbReference type="Gene3D" id="3.40.50.80">
    <property type="entry name" value="Nucleotide-binding domain of ferredoxin-NADP reductase (FNR) module"/>
    <property type="match status" value="1"/>
</dbReference>
<dbReference type="InterPro" id="IPR001709">
    <property type="entry name" value="Flavoprot_Pyr_Nucl_cyt_Rdtase"/>
</dbReference>
<dbReference type="PROSITE" id="PS51384">
    <property type="entry name" value="FAD_FR"/>
    <property type="match status" value="1"/>
</dbReference>
<dbReference type="Proteomes" id="UP001500736">
    <property type="component" value="Unassembled WGS sequence"/>
</dbReference>
<evidence type="ECO:0008006" key="7">
    <source>
        <dbReference type="Google" id="ProtNLM"/>
    </source>
</evidence>
<accession>A0ABN1JCW7</accession>
<evidence type="ECO:0000313" key="6">
    <source>
        <dbReference type="Proteomes" id="UP001500736"/>
    </source>
</evidence>
<proteinExistence type="predicted"/>
<evidence type="ECO:0000259" key="3">
    <source>
        <dbReference type="PROSITE" id="PS50902"/>
    </source>
</evidence>
<feature type="transmembrane region" description="Helical" evidence="2">
    <location>
        <begin position="130"/>
        <end position="151"/>
    </location>
</feature>
<feature type="domain" description="FAD-binding FR-type" evidence="4">
    <location>
        <begin position="493"/>
        <end position="590"/>
    </location>
</feature>
<dbReference type="InterPro" id="IPR029039">
    <property type="entry name" value="Flavoprotein-like_sf"/>
</dbReference>
<feature type="transmembrane region" description="Helical" evidence="2">
    <location>
        <begin position="172"/>
        <end position="195"/>
    </location>
</feature>
<dbReference type="InterPro" id="IPR008254">
    <property type="entry name" value="Flavodoxin/NO_synth"/>
</dbReference>
<sequence>MTISIWRYSHLALAVSSFVFIVLASVTGIILAFQPISEQLEPYHVADLDNITLAETLTVFQETYPEIIDIKVDGNDFVVASVFTEEGNDLSGYFNPVTAQYLGEELKPSPFFQWVTNFHRSLFLKSVGRFFVGLCSFLLCLIAVTGTVLIIKRQRGFKRFFSKIINEDFNQYWHVALGRLSLIPIIIITVTGVYLSLEKFDVLPEAKISHQVDFDALSETPKQPLSHFEVFKNTPLSKVKAIEFPFSSDVEDYFTVKLKNKELLVNQFTGDVLSDIQLPNVTLFSNLSVNLHTGKGSILWSIILAIATANILFFIYSGFAMTLKRRKSRLKNKFKPQDAEIVILVGSENGSTINYANAFYKQLIATGKKAVITEMNTYTQYPKAKHLVIMTATYGQGDAPTNANMFLQKLQSETNASTLQFSVVGFGSLAYPDFCQFAFDADKALQQLFQQDVSVFTINDKSVEAFNQWVNQWCDATGITVNIPQEQLVTKPKQLKKFKVISKTETNTDDTFFITLKPKKHHQFTSGDLLAIYPKNDYRERLYSIGKVNGNVHLCVKLHDKGLGSGFLYNAEIGSKLKARLVKNSAFHFPKKAKRVIMIANGTGIAPFLGMLQQNKKTETHLYFGLRTTESFNMYKTQIDDLIYEKRLSNFKLALSREGMRQYVQDKLHNDAKFIAETLYNNGVIMICGSLAMHKGVISVLEDIVTTYNNKPLSYYQNNQQIKSDCY</sequence>
<organism evidence="5 6">
    <name type="scientific">Gaetbulibacter jejuensis</name>
    <dbReference type="NCBI Taxonomy" id="584607"/>
    <lineage>
        <taxon>Bacteria</taxon>
        <taxon>Pseudomonadati</taxon>
        <taxon>Bacteroidota</taxon>
        <taxon>Flavobacteriia</taxon>
        <taxon>Flavobacteriales</taxon>
        <taxon>Flavobacteriaceae</taxon>
        <taxon>Gaetbulibacter</taxon>
    </lineage>
</organism>
<feature type="transmembrane region" description="Helical" evidence="2">
    <location>
        <begin position="298"/>
        <end position="323"/>
    </location>
</feature>
<dbReference type="PRINTS" id="PR00369">
    <property type="entry name" value="FLAVODOXIN"/>
</dbReference>
<name>A0ABN1JCW7_9FLAO</name>
<dbReference type="PANTHER" id="PTHR19384">
    <property type="entry name" value="NITRIC OXIDE SYNTHASE-RELATED"/>
    <property type="match status" value="1"/>
</dbReference>
<dbReference type="InterPro" id="IPR001433">
    <property type="entry name" value="OxRdtase_FAD/NAD-bd"/>
</dbReference>
<dbReference type="RefSeq" id="WP_343795130.1">
    <property type="nucleotide sequence ID" value="NZ_BAAAGF010000001.1"/>
</dbReference>
<evidence type="ECO:0000313" key="5">
    <source>
        <dbReference type="EMBL" id="GAA0736184.1"/>
    </source>
</evidence>
<comment type="caution">
    <text evidence="5">The sequence shown here is derived from an EMBL/GenBank/DDBJ whole genome shotgun (WGS) entry which is preliminary data.</text>
</comment>